<dbReference type="EMBL" id="UOFV01000085">
    <property type="protein sequence ID" value="VAW96402.1"/>
    <property type="molecule type" value="Genomic_DNA"/>
</dbReference>
<keyword evidence="1" id="KW-0472">Membrane</keyword>
<sequence>MSTPTISVIAIALWMISLAVVGMYFYKGWATPSADGRVAIILAPTERDRVLENMRGMLETVQEIIDGLARNDIEQVAARASAGGMGAVRMPVGLMAKLPMAFKEMGLGVHRGFDELARAARTGASDGEMLNALSTQLSSCIACHATYRLTLTSKNK</sequence>
<evidence type="ECO:0000256" key="1">
    <source>
        <dbReference type="SAM" id="Phobius"/>
    </source>
</evidence>
<reference evidence="2" key="1">
    <citation type="submission" date="2018-06" db="EMBL/GenBank/DDBJ databases">
        <authorList>
            <person name="Zhirakovskaya E."/>
        </authorList>
    </citation>
    <scope>NUCLEOTIDE SEQUENCE</scope>
</reference>
<keyword evidence="1" id="KW-0812">Transmembrane</keyword>
<evidence type="ECO:0008006" key="3">
    <source>
        <dbReference type="Google" id="ProtNLM"/>
    </source>
</evidence>
<feature type="transmembrane region" description="Helical" evidence="1">
    <location>
        <begin position="6"/>
        <end position="26"/>
    </location>
</feature>
<proteinExistence type="predicted"/>
<dbReference type="AlphaFoldDB" id="A0A3B1A990"/>
<dbReference type="GO" id="GO:0020037">
    <property type="term" value="F:heme binding"/>
    <property type="evidence" value="ECO:0007669"/>
    <property type="project" value="InterPro"/>
</dbReference>
<accession>A0A3B1A990</accession>
<gene>
    <name evidence="2" type="ORF">MNBD_GAMMA19-1241</name>
</gene>
<dbReference type="SUPFAM" id="SSF47175">
    <property type="entry name" value="Cytochromes"/>
    <property type="match status" value="1"/>
</dbReference>
<dbReference type="GO" id="GO:0009055">
    <property type="term" value="F:electron transfer activity"/>
    <property type="evidence" value="ECO:0007669"/>
    <property type="project" value="InterPro"/>
</dbReference>
<dbReference type="InterPro" id="IPR010980">
    <property type="entry name" value="Cyt_c/b562"/>
</dbReference>
<evidence type="ECO:0000313" key="2">
    <source>
        <dbReference type="EMBL" id="VAW96402.1"/>
    </source>
</evidence>
<keyword evidence="1" id="KW-1133">Transmembrane helix</keyword>
<dbReference type="GO" id="GO:0005506">
    <property type="term" value="F:iron ion binding"/>
    <property type="evidence" value="ECO:0007669"/>
    <property type="project" value="InterPro"/>
</dbReference>
<protein>
    <recommendedName>
        <fullName evidence="3">Cytochrome C</fullName>
    </recommendedName>
</protein>
<dbReference type="GO" id="GO:0022900">
    <property type="term" value="P:electron transport chain"/>
    <property type="evidence" value="ECO:0007669"/>
    <property type="project" value="InterPro"/>
</dbReference>
<name>A0A3B1A990_9ZZZZ</name>
<organism evidence="2">
    <name type="scientific">hydrothermal vent metagenome</name>
    <dbReference type="NCBI Taxonomy" id="652676"/>
    <lineage>
        <taxon>unclassified sequences</taxon>
        <taxon>metagenomes</taxon>
        <taxon>ecological metagenomes</taxon>
    </lineage>
</organism>